<keyword evidence="1" id="KW-0547">Nucleotide-binding</keyword>
<dbReference type="Proteomes" id="UP000218542">
    <property type="component" value="Unassembled WGS sequence"/>
</dbReference>
<evidence type="ECO:0000313" key="2">
    <source>
        <dbReference type="Proteomes" id="UP000218542"/>
    </source>
</evidence>
<comment type="caution">
    <text evidence="1">The sequence shown here is derived from an EMBL/GenBank/DDBJ whole genome shotgun (WGS) entry which is preliminary data.</text>
</comment>
<keyword evidence="2" id="KW-1185">Reference proteome</keyword>
<proteinExistence type="predicted"/>
<dbReference type="GO" id="GO:0004386">
    <property type="term" value="F:helicase activity"/>
    <property type="evidence" value="ECO:0007669"/>
    <property type="project" value="UniProtKB-KW"/>
</dbReference>
<dbReference type="AlphaFoldDB" id="A0A286TYF6"/>
<sequence>MDYSKEFLEKTVHLWERYYQSPLTLEDAREIADNMIGLFSFISELEQKNGKIGFEELN</sequence>
<protein>
    <submittedName>
        <fullName evidence="1">Helicase</fullName>
    </submittedName>
</protein>
<reference evidence="2" key="1">
    <citation type="journal article" date="2017" name="Environ. Microbiol. Rep.">
        <title>Genetic Diversity of Marine Anaerobic Ammonium-Oxidizing Bacteria as Revealed by Genomic and Proteomic Analyses of 'Candidatus Scalindua japonica'.</title>
        <authorList>
            <person name="Oshiki M."/>
            <person name="Mizuto K."/>
            <person name="Kimura Z."/>
            <person name="Kindaichi T."/>
            <person name="Satoh H."/>
            <person name="Okabe S."/>
        </authorList>
    </citation>
    <scope>NUCLEOTIDE SEQUENCE [LARGE SCALE GENOMIC DNA]</scope>
    <source>
        <strain evidence="2">husup-a2</strain>
    </source>
</reference>
<keyword evidence="1" id="KW-0347">Helicase</keyword>
<dbReference type="EMBL" id="BAOS01000015">
    <property type="protein sequence ID" value="GAX60917.1"/>
    <property type="molecule type" value="Genomic_DNA"/>
</dbReference>
<accession>A0A286TYF6</accession>
<evidence type="ECO:0000313" key="1">
    <source>
        <dbReference type="EMBL" id="GAX60917.1"/>
    </source>
</evidence>
<name>A0A286TYF6_9BACT</name>
<keyword evidence="1" id="KW-0067">ATP-binding</keyword>
<organism evidence="1 2">
    <name type="scientific">Candidatus Scalindua japonica</name>
    <dbReference type="NCBI Taxonomy" id="1284222"/>
    <lineage>
        <taxon>Bacteria</taxon>
        <taxon>Pseudomonadati</taxon>
        <taxon>Planctomycetota</taxon>
        <taxon>Candidatus Brocadiia</taxon>
        <taxon>Candidatus Brocadiales</taxon>
        <taxon>Candidatus Scalinduaceae</taxon>
        <taxon>Candidatus Scalindua</taxon>
    </lineage>
</organism>
<gene>
    <name evidence="1" type="ORF">SCALIN_C15_0059</name>
</gene>
<keyword evidence="1" id="KW-0378">Hydrolase</keyword>
<dbReference type="RefSeq" id="WP_162532243.1">
    <property type="nucleotide sequence ID" value="NZ_BAOS01000015.1"/>
</dbReference>